<evidence type="ECO:0000256" key="1">
    <source>
        <dbReference type="SAM" id="Phobius"/>
    </source>
</evidence>
<accession>A0A0T5NZF0</accession>
<comment type="caution">
    <text evidence="2">The sequence shown here is derived from an EMBL/GenBank/DDBJ whole genome shotgun (WGS) entry which is preliminary data.</text>
</comment>
<dbReference type="AlphaFoldDB" id="A0A0T5NZF0"/>
<proteinExistence type="predicted"/>
<sequence>MTEKRSKAEGRMIDHLGRFLKDDSGVVSVDWIVLGFSVICLGCLTVGTARDGTFGLADSIKTSVESKSVEGADR</sequence>
<feature type="transmembrane region" description="Helical" evidence="1">
    <location>
        <begin position="31"/>
        <end position="49"/>
    </location>
</feature>
<gene>
    <name evidence="2" type="ORF">XM53_00635</name>
</gene>
<dbReference type="EMBL" id="LAXJ01000002">
    <property type="protein sequence ID" value="KRS14275.1"/>
    <property type="molecule type" value="Genomic_DNA"/>
</dbReference>
<dbReference type="OrthoDB" id="5525128at2"/>
<dbReference type="Proteomes" id="UP000051295">
    <property type="component" value="Unassembled WGS sequence"/>
</dbReference>
<evidence type="ECO:0008006" key="4">
    <source>
        <dbReference type="Google" id="ProtNLM"/>
    </source>
</evidence>
<reference evidence="2 3" key="1">
    <citation type="submission" date="2015-04" db="EMBL/GenBank/DDBJ databases">
        <title>The draft genome sequence of Roseovarius sp.R12b.</title>
        <authorList>
            <person name="Li G."/>
            <person name="Lai Q."/>
            <person name="Shao Z."/>
            <person name="Yan P."/>
        </authorList>
    </citation>
    <scope>NUCLEOTIDE SEQUENCE [LARGE SCALE GENOMIC DNA]</scope>
    <source>
        <strain evidence="2 3">R12B</strain>
    </source>
</reference>
<organism evidence="2 3">
    <name type="scientific">Roseovarius atlanticus</name>
    <dbReference type="NCBI Taxonomy" id="1641875"/>
    <lineage>
        <taxon>Bacteria</taxon>
        <taxon>Pseudomonadati</taxon>
        <taxon>Pseudomonadota</taxon>
        <taxon>Alphaproteobacteria</taxon>
        <taxon>Rhodobacterales</taxon>
        <taxon>Roseobacteraceae</taxon>
        <taxon>Roseovarius</taxon>
    </lineage>
</organism>
<keyword evidence="3" id="KW-1185">Reference proteome</keyword>
<keyword evidence="1" id="KW-0472">Membrane</keyword>
<keyword evidence="1" id="KW-0812">Transmembrane</keyword>
<evidence type="ECO:0000313" key="2">
    <source>
        <dbReference type="EMBL" id="KRS14275.1"/>
    </source>
</evidence>
<evidence type="ECO:0000313" key="3">
    <source>
        <dbReference type="Proteomes" id="UP000051295"/>
    </source>
</evidence>
<protein>
    <recommendedName>
        <fullName evidence="4">Pilus assembly protein</fullName>
    </recommendedName>
</protein>
<keyword evidence="1" id="KW-1133">Transmembrane helix</keyword>
<name>A0A0T5NZF0_9RHOB</name>
<dbReference type="PATRIC" id="fig|1641875.4.peg.1211"/>